<evidence type="ECO:0000313" key="3">
    <source>
        <dbReference type="Proteomes" id="UP000591929"/>
    </source>
</evidence>
<accession>A0A841Y976</accession>
<protein>
    <submittedName>
        <fullName evidence="2">Uncharacterized protein</fullName>
    </submittedName>
</protein>
<organism evidence="2 3">
    <name type="scientific">Listeria booriae</name>
    <dbReference type="NCBI Taxonomy" id="1552123"/>
    <lineage>
        <taxon>Bacteria</taxon>
        <taxon>Bacillati</taxon>
        <taxon>Bacillota</taxon>
        <taxon>Bacilli</taxon>
        <taxon>Bacillales</taxon>
        <taxon>Listeriaceae</taxon>
        <taxon>Listeria</taxon>
    </lineage>
</organism>
<dbReference type="Proteomes" id="UP000591929">
    <property type="component" value="Unassembled WGS sequence"/>
</dbReference>
<reference evidence="2 3" key="1">
    <citation type="submission" date="2020-03" db="EMBL/GenBank/DDBJ databases">
        <title>Soil Listeria distribution.</title>
        <authorList>
            <person name="Liao J."/>
            <person name="Wiedmann M."/>
        </authorList>
    </citation>
    <scope>NUCLEOTIDE SEQUENCE [LARGE SCALE GENOMIC DNA]</scope>
    <source>
        <strain evidence="2 3">FSL L7-1681</strain>
    </source>
</reference>
<sequence length="156" mass="17405">MRSSFNHPLTKLLTTVGIIMLFGNMIYTFVISMEQRVDYISSPLFKTLTYGGAACIMAGAFLLPMILNFFSFAGRKAAPITSGQLVEARVNKWKLLNKNSNNQRVVVELTILPPNRMGYDITHKQELNQTQISKLQNGAMIQVLVSAANPNNIQIQ</sequence>
<evidence type="ECO:0000313" key="2">
    <source>
        <dbReference type="EMBL" id="MBC1373455.1"/>
    </source>
</evidence>
<dbReference type="EMBL" id="JAARPL010000011">
    <property type="protein sequence ID" value="MBC1373455.1"/>
    <property type="molecule type" value="Genomic_DNA"/>
</dbReference>
<name>A0A841Y976_9LIST</name>
<dbReference type="RefSeq" id="WP_185377746.1">
    <property type="nucleotide sequence ID" value="NZ_JAARPL010000011.1"/>
</dbReference>
<proteinExistence type="predicted"/>
<feature type="transmembrane region" description="Helical" evidence="1">
    <location>
        <begin position="12"/>
        <end position="30"/>
    </location>
</feature>
<keyword evidence="1" id="KW-0472">Membrane</keyword>
<keyword evidence="1" id="KW-0812">Transmembrane</keyword>
<evidence type="ECO:0000256" key="1">
    <source>
        <dbReference type="SAM" id="Phobius"/>
    </source>
</evidence>
<comment type="caution">
    <text evidence="2">The sequence shown here is derived from an EMBL/GenBank/DDBJ whole genome shotgun (WGS) entry which is preliminary data.</text>
</comment>
<gene>
    <name evidence="2" type="ORF">HB847_13955</name>
</gene>
<feature type="transmembrane region" description="Helical" evidence="1">
    <location>
        <begin position="50"/>
        <end position="70"/>
    </location>
</feature>
<keyword evidence="1" id="KW-1133">Transmembrane helix</keyword>
<dbReference type="AlphaFoldDB" id="A0A841Y976"/>